<dbReference type="PANTHER" id="PTHR10799">
    <property type="entry name" value="SNF2/RAD54 HELICASE FAMILY"/>
    <property type="match status" value="1"/>
</dbReference>
<feature type="domain" description="Helicase ATP-binding" evidence="4">
    <location>
        <begin position="595"/>
        <end position="760"/>
    </location>
</feature>
<evidence type="ECO:0000313" key="6">
    <source>
        <dbReference type="EMBL" id="KMW16631.1"/>
    </source>
</evidence>
<dbReference type="EMBL" id="ADLK01000029">
    <property type="protein sequence ID" value="KMW16631.1"/>
    <property type="molecule type" value="Genomic_DNA"/>
</dbReference>
<evidence type="ECO:0000259" key="5">
    <source>
        <dbReference type="PROSITE" id="PS51194"/>
    </source>
</evidence>
<dbReference type="InterPro" id="IPR014001">
    <property type="entry name" value="Helicase_ATP-bd"/>
</dbReference>
<dbReference type="GO" id="GO:0005524">
    <property type="term" value="F:ATP binding"/>
    <property type="evidence" value="ECO:0007669"/>
    <property type="project" value="InterPro"/>
</dbReference>
<organism evidence="6 7">
    <name type="scientific">[Clostridium] citroniae WAL-19142</name>
    <dbReference type="NCBI Taxonomy" id="742734"/>
    <lineage>
        <taxon>Bacteria</taxon>
        <taxon>Bacillati</taxon>
        <taxon>Bacillota</taxon>
        <taxon>Clostridia</taxon>
        <taxon>Lachnospirales</taxon>
        <taxon>Lachnospiraceae</taxon>
        <taxon>Enterocloster</taxon>
    </lineage>
</organism>
<dbReference type="Pfam" id="PF00176">
    <property type="entry name" value="SNF2-rel_dom"/>
    <property type="match status" value="1"/>
</dbReference>
<dbReference type="PROSITE" id="PS51192">
    <property type="entry name" value="HELICASE_ATP_BIND_1"/>
    <property type="match status" value="1"/>
</dbReference>
<dbReference type="InterPro" id="IPR007527">
    <property type="entry name" value="Znf_SWIM"/>
</dbReference>
<dbReference type="InterPro" id="IPR013663">
    <property type="entry name" value="Helicase_SWF/SNF/SWI_bac"/>
</dbReference>
<dbReference type="InterPro" id="IPR049730">
    <property type="entry name" value="SNF2/RAD54-like_C"/>
</dbReference>
<dbReference type="SMART" id="SM00487">
    <property type="entry name" value="DEXDc"/>
    <property type="match status" value="1"/>
</dbReference>
<dbReference type="GO" id="GO:0016787">
    <property type="term" value="F:hydrolase activity"/>
    <property type="evidence" value="ECO:0007669"/>
    <property type="project" value="UniProtKB-KW"/>
</dbReference>
<keyword evidence="2" id="KW-0479">Metal-binding</keyword>
<reference evidence="6 7" key="1">
    <citation type="submission" date="2011-04" db="EMBL/GenBank/DDBJ databases">
        <title>The Genome Sequence of Clostridium citroniae WAL-19142.</title>
        <authorList>
            <consortium name="The Broad Institute Genome Sequencing Platform"/>
            <person name="Earl A."/>
            <person name="Ward D."/>
            <person name="Feldgarden M."/>
            <person name="Gevers D."/>
            <person name="Warren Y.A."/>
            <person name="Tyrrell K.L."/>
            <person name="Citron D.M."/>
            <person name="Goldstein E.J."/>
            <person name="Daigneault M."/>
            <person name="Allen-Vercoe E."/>
            <person name="Young S.K."/>
            <person name="Zeng Q."/>
            <person name="Gargeya S."/>
            <person name="Fitzgerald M."/>
            <person name="Haas B."/>
            <person name="Abouelleil A."/>
            <person name="Alvarado L."/>
            <person name="Arachchi H.M."/>
            <person name="Berlin A."/>
            <person name="Brown A."/>
            <person name="Chapman S.B."/>
            <person name="Chen Z."/>
            <person name="Dunbar C."/>
            <person name="Freedman E."/>
            <person name="Gearin G."/>
            <person name="Gellesch M."/>
            <person name="Goldberg J."/>
            <person name="Griggs A."/>
            <person name="Gujja S."/>
            <person name="Heilman E.R."/>
            <person name="Heiman D."/>
            <person name="Howarth C."/>
            <person name="Larson L."/>
            <person name="Lui A."/>
            <person name="MacDonald P.J."/>
            <person name="Mehta T."/>
            <person name="Montmayeur A."/>
            <person name="Murphy C."/>
            <person name="Neiman D."/>
            <person name="Pearson M."/>
            <person name="Priest M."/>
            <person name="Roberts A."/>
            <person name="Saif S."/>
            <person name="Shea T."/>
            <person name="Shenoy N."/>
            <person name="Sisk P."/>
            <person name="Stolte C."/>
            <person name="Sykes S."/>
            <person name="White J."/>
            <person name="Yandava C."/>
            <person name="Wortman J."/>
            <person name="Nusbaum C."/>
            <person name="Birren B."/>
        </authorList>
    </citation>
    <scope>NUCLEOTIDE SEQUENCE [LARGE SCALE GENOMIC DNA]</scope>
    <source>
        <strain evidence="6 7">WAL-19142</strain>
    </source>
</reference>
<comment type="caution">
    <text evidence="6">The sequence shown here is derived from an EMBL/GenBank/DDBJ whole genome shotgun (WGS) entry which is preliminary data.</text>
</comment>
<keyword evidence="2" id="KW-0863">Zinc-finger</keyword>
<dbReference type="GeneID" id="93161505"/>
<dbReference type="RefSeq" id="WP_048930615.1">
    <property type="nucleotide sequence ID" value="NZ_KQ235881.1"/>
</dbReference>
<dbReference type="Pfam" id="PF08455">
    <property type="entry name" value="SNF2_assoc"/>
    <property type="match status" value="1"/>
</dbReference>
<dbReference type="PATRIC" id="fig|742734.4.peg.4426"/>
<feature type="domain" description="Helicase C-terminal" evidence="5">
    <location>
        <begin position="887"/>
        <end position="1038"/>
    </location>
</feature>
<dbReference type="Gene3D" id="3.40.50.10810">
    <property type="entry name" value="Tandem AAA-ATPase domain"/>
    <property type="match status" value="1"/>
</dbReference>
<dbReference type="SUPFAM" id="SSF52540">
    <property type="entry name" value="P-loop containing nucleoside triphosphate hydrolases"/>
    <property type="match status" value="2"/>
</dbReference>
<dbReference type="InterPro" id="IPR038718">
    <property type="entry name" value="SNF2-like_sf"/>
</dbReference>
<dbReference type="PROSITE" id="PS51194">
    <property type="entry name" value="HELICASE_CTER"/>
    <property type="match status" value="1"/>
</dbReference>
<gene>
    <name evidence="6" type="ORF">HMPREF9470_04131</name>
</gene>
<sequence>MKIIRMNASSFWKGEAGVKGLVEDQGKTYNVTLYLGSGRVKDYSCSCAKGNSYKGMCAHGEALFAYYRQQKEEGSKPPVHTSNQAHTMIREYTNREVAQILAEDEVGRVRLVPVLVISARDIRLEFKAGITRFYALRDLSAFREAVENGTYVEYGKDLGFHHQKSAFEKESQSLLSLLLGVTENQKAVRDIGLSRMNRDRFFSMVMGQELEVQIPGGIKVKMDVLDADPVMALKVSKYGRDGLKVEFQGVADGRDQRPCRMIACLKGERHLYVVSGHGVYCCSEAFTTSMEPFLEQIEKEGERSVLIGNKDIPLFYERVIRNISPYSRLLLEDVDFNDYEPEPLRAAFRFDTGEHGELLLEPSLSYGEYTFHPLEDENLPKTICRDVPGECRVSRLIQKYFKYKDPEGMKLVIRDDEDAVYRLLESGMEEFRLMGEVYISESLREWKILPSPKVSVGVGVSSGWLELSVDMGDLKGEELSRILAAYSQKKKYYRLKSGQFLRLGDGGLFTVSQMAADLGLSKKELHKGTFRLPAYRALYLDHLLKESPGVAYYRDQLLKAMVRGIKSVEDSDYPVPKAQRGVLREYQRVGYCWLKTLDSYGFGGILADDMGLGKTLQIITLLEDAYEGGEQQPSLIVCPASLVYNWEHEIGKFAPELKVLSIVGNGPEREEKLKAVIRSRDRFNVLVTSYDLLKRDMACYQEIRFRYQVIDEAQYIKNAATQSAKAVKSIDVKTRFALTGTPVENRLSELWSIFDYLMPGFLFGSQYFKKEYETPIVKEGDEDALLRLRRIIGPFVLRRVKRDVLKELPEKLEQVVYSNFEDEQKKLYTANAVQLKEKLESGGFAQAGEGKLQILAELMRLRQICCDPRLCYENYRNGSAKLETCMDLIRRGVSGEHKILLFSQFTSMLELVEARLLKEDIKCHKLTGSTSKEDRIRMVGEFQRDDVPVFLISLKAGGTGLNLTAADIVIHYDPWWNVAAQNQATDRTHRIGQEKQVTVYKLITRNTIEENILKLQESKQYLADQIVTEGTVSFGSLTREDILNIVTQEVEE</sequence>
<feature type="domain" description="SWIM-type" evidence="3">
    <location>
        <begin position="29"/>
        <end position="68"/>
    </location>
</feature>
<proteinExistence type="predicted"/>
<dbReference type="InterPro" id="IPR000330">
    <property type="entry name" value="SNF2_N"/>
</dbReference>
<dbReference type="InterPro" id="IPR001650">
    <property type="entry name" value="Helicase_C-like"/>
</dbReference>
<name>A0A0J9BWU9_9FIRM</name>
<keyword evidence="2" id="KW-0862">Zinc</keyword>
<dbReference type="Gene3D" id="3.40.50.300">
    <property type="entry name" value="P-loop containing nucleotide triphosphate hydrolases"/>
    <property type="match status" value="1"/>
</dbReference>
<dbReference type="GO" id="GO:0008270">
    <property type="term" value="F:zinc ion binding"/>
    <property type="evidence" value="ECO:0007669"/>
    <property type="project" value="UniProtKB-KW"/>
</dbReference>
<evidence type="ECO:0000256" key="2">
    <source>
        <dbReference type="PROSITE-ProRule" id="PRU00325"/>
    </source>
</evidence>
<dbReference type="CDD" id="cd18012">
    <property type="entry name" value="DEXQc_arch_SWI2_SNF2"/>
    <property type="match status" value="1"/>
</dbReference>
<dbReference type="Pfam" id="PF00271">
    <property type="entry name" value="Helicase_C"/>
    <property type="match status" value="1"/>
</dbReference>
<evidence type="ECO:0000259" key="4">
    <source>
        <dbReference type="PROSITE" id="PS51192"/>
    </source>
</evidence>
<dbReference type="Proteomes" id="UP000037392">
    <property type="component" value="Unassembled WGS sequence"/>
</dbReference>
<evidence type="ECO:0000313" key="7">
    <source>
        <dbReference type="Proteomes" id="UP000037392"/>
    </source>
</evidence>
<keyword evidence="1" id="KW-0378">Hydrolase</keyword>
<evidence type="ECO:0000256" key="1">
    <source>
        <dbReference type="ARBA" id="ARBA00022801"/>
    </source>
</evidence>
<protein>
    <submittedName>
        <fullName evidence="6">Uncharacterized protein</fullName>
    </submittedName>
</protein>
<dbReference type="InterPro" id="IPR027417">
    <property type="entry name" value="P-loop_NTPase"/>
</dbReference>
<dbReference type="OrthoDB" id="9760715at2"/>
<accession>A0A0J9BWU9</accession>
<dbReference type="PROSITE" id="PS50966">
    <property type="entry name" value="ZF_SWIM"/>
    <property type="match status" value="1"/>
</dbReference>
<evidence type="ECO:0000259" key="3">
    <source>
        <dbReference type="PROSITE" id="PS50966"/>
    </source>
</evidence>
<dbReference type="SMART" id="SM00490">
    <property type="entry name" value="HELICc"/>
    <property type="match status" value="1"/>
</dbReference>
<dbReference type="AlphaFoldDB" id="A0A0J9BWU9"/>
<dbReference type="CDD" id="cd18793">
    <property type="entry name" value="SF2_C_SNF"/>
    <property type="match status" value="1"/>
</dbReference>